<evidence type="ECO:0000259" key="2">
    <source>
        <dbReference type="Pfam" id="PF07735"/>
    </source>
</evidence>
<dbReference type="InParanoid" id="G0P1W8"/>
<proteinExistence type="predicted"/>
<dbReference type="AlphaFoldDB" id="G0P1W8"/>
<evidence type="ECO:0000313" key="3">
    <source>
        <dbReference type="EMBL" id="EGT42844.1"/>
    </source>
</evidence>
<accession>G0P1W8</accession>
<sequence>MVKTFKLLELPILVSRMILNTIGIENMDLTDLIAQALKSRKFRDCLLEVKKFQVDSMEFWLNQGGLRSGIVIDLGPGIFPQIFIHISPLNRPIYNFKVVVQKLFIKENTYHYPLKIIHLNCEPSTELRIFEQVTKRLKPFLEIKNFYLKVSEQYDSLNFSLNKLVDNFTRIECQLDGGSFEIKSKDLDNFLENTQSDSLNIDFKVIDTPRYTPKPSTAENHQSVNITGGDWINMDTILDFDVKKLKINITENCVGKINKLMKDWTSGKNERMEKWEFECMCETIIEDEPGLFEGLEAQNSFFNKKHLEKLHSEFEYSTDIRRKTDGRLATILVSSTNLKMIVWTEESFSRAVQKGLSDHSGIARFCDQFQVSQTDAERKSQKPEREGPYVRVPKRVPR</sequence>
<evidence type="ECO:0000313" key="4">
    <source>
        <dbReference type="Proteomes" id="UP000008068"/>
    </source>
</evidence>
<name>G0P1W8_CAEBE</name>
<dbReference type="PANTHER" id="PTHR21503">
    <property type="entry name" value="F-BOX-CONTAINING HYPOTHETICAL PROTEIN C.ELEGANS"/>
    <property type="match status" value="1"/>
</dbReference>
<keyword evidence="4" id="KW-1185">Reference proteome</keyword>
<dbReference type="EMBL" id="GL380020">
    <property type="protein sequence ID" value="EGT42844.1"/>
    <property type="molecule type" value="Genomic_DNA"/>
</dbReference>
<dbReference type="Pfam" id="PF07735">
    <property type="entry name" value="FBA_2"/>
    <property type="match status" value="1"/>
</dbReference>
<dbReference type="HOGENOM" id="CLU_063118_0_0_1"/>
<dbReference type="PANTHER" id="PTHR21503:SF8">
    <property type="entry name" value="F-BOX ASSOCIATED DOMAIN-CONTAINING PROTEIN-RELATED"/>
    <property type="match status" value="1"/>
</dbReference>
<feature type="region of interest" description="Disordered" evidence="1">
    <location>
        <begin position="373"/>
        <end position="398"/>
    </location>
</feature>
<dbReference type="Proteomes" id="UP000008068">
    <property type="component" value="Unassembled WGS sequence"/>
</dbReference>
<protein>
    <recommendedName>
        <fullName evidence="2">Sdz-33 F-box domain-containing protein</fullName>
    </recommendedName>
</protein>
<feature type="domain" description="Sdz-33 F-box" evidence="2">
    <location>
        <begin position="219"/>
        <end position="275"/>
    </location>
</feature>
<feature type="compositionally biased region" description="Basic and acidic residues" evidence="1">
    <location>
        <begin position="375"/>
        <end position="388"/>
    </location>
</feature>
<reference evidence="4" key="1">
    <citation type="submission" date="2011-07" db="EMBL/GenBank/DDBJ databases">
        <authorList>
            <consortium name="Caenorhabditis brenneri Sequencing and Analysis Consortium"/>
            <person name="Wilson R.K."/>
        </authorList>
    </citation>
    <scope>NUCLEOTIDE SEQUENCE [LARGE SCALE GENOMIC DNA]</scope>
    <source>
        <strain evidence="4">PB2801</strain>
    </source>
</reference>
<gene>
    <name evidence="3" type="ORF">CAEBREN_23211</name>
</gene>
<dbReference type="InterPro" id="IPR012885">
    <property type="entry name" value="F-box_Sdz-33"/>
</dbReference>
<dbReference type="OrthoDB" id="10683759at2759"/>
<evidence type="ECO:0000256" key="1">
    <source>
        <dbReference type="SAM" id="MobiDB-lite"/>
    </source>
</evidence>
<organism evidence="4">
    <name type="scientific">Caenorhabditis brenneri</name>
    <name type="common">Nematode worm</name>
    <dbReference type="NCBI Taxonomy" id="135651"/>
    <lineage>
        <taxon>Eukaryota</taxon>
        <taxon>Metazoa</taxon>
        <taxon>Ecdysozoa</taxon>
        <taxon>Nematoda</taxon>
        <taxon>Chromadorea</taxon>
        <taxon>Rhabditida</taxon>
        <taxon>Rhabditina</taxon>
        <taxon>Rhabditomorpha</taxon>
        <taxon>Rhabditoidea</taxon>
        <taxon>Rhabditidae</taxon>
        <taxon>Peloderinae</taxon>
        <taxon>Caenorhabditis</taxon>
    </lineage>
</organism>